<dbReference type="PROSITE" id="PS50181">
    <property type="entry name" value="FBOX"/>
    <property type="match status" value="1"/>
</dbReference>
<reference evidence="4" key="2">
    <citation type="submission" date="2020-04" db="EMBL/GenBank/DDBJ databases">
        <authorList>
            <consortium name="NCBI Genome Project"/>
        </authorList>
    </citation>
    <scope>NUCLEOTIDE SEQUENCE</scope>
    <source>
        <strain evidence="4">CBS 781.70</strain>
    </source>
</reference>
<dbReference type="Gene3D" id="2.130.10.10">
    <property type="entry name" value="YVTN repeat-like/Quinoprotein amine dehydrogenase"/>
    <property type="match status" value="1"/>
</dbReference>
<feature type="domain" description="F-box" evidence="1">
    <location>
        <begin position="12"/>
        <end position="61"/>
    </location>
</feature>
<dbReference type="SUPFAM" id="SSF50978">
    <property type="entry name" value="WD40 repeat-like"/>
    <property type="match status" value="1"/>
</dbReference>
<evidence type="ECO:0000313" key="4">
    <source>
        <dbReference type="RefSeq" id="XP_033533871.1"/>
    </source>
</evidence>
<dbReference type="RefSeq" id="XP_033533871.1">
    <property type="nucleotide sequence ID" value="XM_033682858.1"/>
</dbReference>
<proteinExistence type="predicted"/>
<dbReference type="EMBL" id="ML975158">
    <property type="protein sequence ID" value="KAF1812240.1"/>
    <property type="molecule type" value="Genomic_DNA"/>
</dbReference>
<dbReference type="InterPro" id="IPR001810">
    <property type="entry name" value="F-box_dom"/>
</dbReference>
<dbReference type="SUPFAM" id="SSF81383">
    <property type="entry name" value="F-box domain"/>
    <property type="match status" value="1"/>
</dbReference>
<reference evidence="2 4" key="1">
    <citation type="submission" date="2020-01" db="EMBL/GenBank/DDBJ databases">
        <authorList>
            <consortium name="DOE Joint Genome Institute"/>
            <person name="Haridas S."/>
            <person name="Albert R."/>
            <person name="Binder M."/>
            <person name="Bloem J."/>
            <person name="Labutti K."/>
            <person name="Salamov A."/>
            <person name="Andreopoulos B."/>
            <person name="Baker S.E."/>
            <person name="Barry K."/>
            <person name="Bills G."/>
            <person name="Bluhm B.H."/>
            <person name="Cannon C."/>
            <person name="Castanera R."/>
            <person name="Culley D.E."/>
            <person name="Daum C."/>
            <person name="Ezra D."/>
            <person name="Gonzalez J.B."/>
            <person name="Henrissat B."/>
            <person name="Kuo A."/>
            <person name="Liang C."/>
            <person name="Lipzen A."/>
            <person name="Lutzoni F."/>
            <person name="Magnuson J."/>
            <person name="Mondo S."/>
            <person name="Nolan M."/>
            <person name="Ohm R."/>
            <person name="Pangilinan J."/>
            <person name="Park H.-J."/>
            <person name="Ramirez L."/>
            <person name="Alfaro M."/>
            <person name="Sun H."/>
            <person name="Tritt A."/>
            <person name="Yoshinaga Y."/>
            <person name="Zwiers L.-H."/>
            <person name="Turgeon B.G."/>
            <person name="Goodwin S.B."/>
            <person name="Spatafora J.W."/>
            <person name="Crous P.W."/>
            <person name="Grigoriev I.V."/>
        </authorList>
    </citation>
    <scope>NUCLEOTIDE SEQUENCE</scope>
    <source>
        <strain evidence="2 4">CBS 781.70</strain>
    </source>
</reference>
<dbReference type="InterPro" id="IPR015943">
    <property type="entry name" value="WD40/YVTN_repeat-like_dom_sf"/>
</dbReference>
<dbReference type="GeneID" id="54423428"/>
<keyword evidence="3" id="KW-1185">Reference proteome</keyword>
<organism evidence="2">
    <name type="scientific">Eremomyces bilateralis CBS 781.70</name>
    <dbReference type="NCBI Taxonomy" id="1392243"/>
    <lineage>
        <taxon>Eukaryota</taxon>
        <taxon>Fungi</taxon>
        <taxon>Dikarya</taxon>
        <taxon>Ascomycota</taxon>
        <taxon>Pezizomycotina</taxon>
        <taxon>Dothideomycetes</taxon>
        <taxon>Dothideomycetes incertae sedis</taxon>
        <taxon>Eremomycetales</taxon>
        <taxon>Eremomycetaceae</taxon>
        <taxon>Eremomyces</taxon>
    </lineage>
</organism>
<dbReference type="Proteomes" id="UP000504638">
    <property type="component" value="Unplaced"/>
</dbReference>
<name>A0A6G1G2U1_9PEZI</name>
<dbReference type="AlphaFoldDB" id="A0A6G1G2U1"/>
<gene>
    <name evidence="2 4" type="ORF">P152DRAFT_514401</name>
</gene>
<sequence length="621" mass="68206">MADDATQGDLGRAILNILPAELLSNIIRYLPTIEEVRNLSLTCRGLTAFIQEQGWKIWVQTHFPTFNPPPIWESVAVELAALSQHLDTKAMTLRHLDPTGATILIPPDWPDYKWPASSARQTIGYRAVLDSYEEWRAGDWGARREVLGWGAGPACYFRVREIDPNATGNKRSKPFRWCSFKPPNAVDGHDDVTMLKLLGVQDPTGHFPKGDRVLIGTAAGSLTLASFSLEGSANDRNTALLAGFGTGQRALLGGDVSPAGDGLFAVSLGKADIALYRVPDEQMSDVNPLSEVTAFRDTKDSRLWCCKFMSETQLAAAGGLSTHPIKIYQVTPSGFSESPVNSWEFKDGLSRQGTPITTGTCYAVEPIPQSSSLYNPGTFVSGLRDGSVRLHDLRVPGLGGRCLYDLLPGPVYSLCCIGGRSLLVGLGDSPTIAILDLRMPGSRVYDWRDALTEDQRKDLTCPLVQAPSVIRDGGDLPNKADEVFGATSVDLHKIVQRITGWNRARSTFPIYCLSRPSSVSSSVFVGTQNGVAQLDFQDNHEAWWDSFYRGNEATYDRLLTAPDLRSIVSMTMAERRFDTRQTWYWKQAELPSLGHPPHSTKLPKDAVSFLGGLDMRWKLGS</sequence>
<dbReference type="InterPro" id="IPR036047">
    <property type="entry name" value="F-box-like_dom_sf"/>
</dbReference>
<dbReference type="InterPro" id="IPR036322">
    <property type="entry name" value="WD40_repeat_dom_sf"/>
</dbReference>
<dbReference type="Pfam" id="PF00646">
    <property type="entry name" value="F-box"/>
    <property type="match status" value="1"/>
</dbReference>
<protein>
    <recommendedName>
        <fullName evidence="1">F-box domain-containing protein</fullName>
    </recommendedName>
</protein>
<evidence type="ECO:0000313" key="3">
    <source>
        <dbReference type="Proteomes" id="UP000504638"/>
    </source>
</evidence>
<evidence type="ECO:0000313" key="2">
    <source>
        <dbReference type="EMBL" id="KAF1812240.1"/>
    </source>
</evidence>
<evidence type="ECO:0000259" key="1">
    <source>
        <dbReference type="PROSITE" id="PS50181"/>
    </source>
</evidence>
<reference evidence="4" key="3">
    <citation type="submission" date="2025-04" db="UniProtKB">
        <authorList>
            <consortium name="RefSeq"/>
        </authorList>
    </citation>
    <scope>IDENTIFICATION</scope>
    <source>
        <strain evidence="4">CBS 781.70</strain>
    </source>
</reference>
<dbReference type="OrthoDB" id="1259151at2759"/>
<accession>A0A6G1G2U1</accession>